<dbReference type="InterPro" id="IPR043502">
    <property type="entry name" value="DNA/RNA_pol_sf"/>
</dbReference>
<dbReference type="Proteomes" id="UP000593567">
    <property type="component" value="Unassembled WGS sequence"/>
</dbReference>
<organism evidence="3 4">
    <name type="scientific">Bugula neritina</name>
    <name type="common">Brown bryozoan</name>
    <name type="synonym">Sertularia neritina</name>
    <dbReference type="NCBI Taxonomy" id="10212"/>
    <lineage>
        <taxon>Eukaryota</taxon>
        <taxon>Metazoa</taxon>
        <taxon>Spiralia</taxon>
        <taxon>Lophotrochozoa</taxon>
        <taxon>Bryozoa</taxon>
        <taxon>Gymnolaemata</taxon>
        <taxon>Cheilostomatida</taxon>
        <taxon>Flustrina</taxon>
        <taxon>Buguloidea</taxon>
        <taxon>Bugulidae</taxon>
        <taxon>Bugula</taxon>
    </lineage>
</organism>
<sequence length="295" mass="32754">MSVHLFNAVIDLCVQKLNRNIGYMLGGEKITYMAFADDIVLFAESKEGLCVNVELLNNELRKAGFEANPGKCATISIGARKGKWFSDGKPFLKIDGAEVPAVPITGTYRYLGAQVGVKLEGSNPRKDITIGLERLSRAPLKPQQRFYLLREHFLPKFYHQLVLLEPTSKTLCALDYQIRSAAKRWLKVKQQCSSAFLYADIKDGGLGVPSLKFKIPMLKHQRMCRLIGANDTRTSMLIDQRDLAAPVVSGKTVSTSDSLVSIWRRSSTTQSTEKDYSFTGMSQRLTGGPENQPGS</sequence>
<dbReference type="SUPFAM" id="SSF56672">
    <property type="entry name" value="DNA/RNA polymerases"/>
    <property type="match status" value="1"/>
</dbReference>
<dbReference type="Gene3D" id="3.30.70.270">
    <property type="match status" value="1"/>
</dbReference>
<accession>A0A7J7IRB9</accession>
<evidence type="ECO:0000313" key="4">
    <source>
        <dbReference type="Proteomes" id="UP000593567"/>
    </source>
</evidence>
<feature type="domain" description="Reverse transcriptase" evidence="2">
    <location>
        <begin position="1"/>
        <end position="115"/>
    </location>
</feature>
<name>A0A7J7IRB9_BUGNE</name>
<evidence type="ECO:0000313" key="3">
    <source>
        <dbReference type="EMBL" id="KAF6016440.1"/>
    </source>
</evidence>
<evidence type="ECO:0000259" key="2">
    <source>
        <dbReference type="PROSITE" id="PS50878"/>
    </source>
</evidence>
<reference evidence="3" key="1">
    <citation type="submission" date="2020-06" db="EMBL/GenBank/DDBJ databases">
        <title>Draft genome of Bugula neritina, a colonial animal packing powerful symbionts and potential medicines.</title>
        <authorList>
            <person name="Rayko M."/>
        </authorList>
    </citation>
    <scope>NUCLEOTIDE SEQUENCE [LARGE SCALE GENOMIC DNA]</scope>
    <source>
        <strain evidence="3">Kwan_BN1</strain>
    </source>
</reference>
<dbReference type="PANTHER" id="PTHR37557:SF4">
    <property type="entry name" value="CCHC-TYPE DOMAIN-CONTAINING PROTEIN"/>
    <property type="match status" value="1"/>
</dbReference>
<dbReference type="PROSITE" id="PS50878">
    <property type="entry name" value="RT_POL"/>
    <property type="match status" value="1"/>
</dbReference>
<gene>
    <name evidence="3" type="ORF">EB796_025253</name>
</gene>
<keyword evidence="4" id="KW-1185">Reference proteome</keyword>
<dbReference type="InterPro" id="IPR043128">
    <property type="entry name" value="Rev_trsase/Diguanyl_cyclase"/>
</dbReference>
<dbReference type="InterPro" id="IPR000477">
    <property type="entry name" value="RT_dom"/>
</dbReference>
<dbReference type="PANTHER" id="PTHR37557">
    <property type="entry name" value="115 KDA PROTEIN IN TYPE-1 RETROTRANSPOSABLE ELEMENT R1DM-LIKE PROTEIN-RELATED-RELATED"/>
    <property type="match status" value="1"/>
</dbReference>
<proteinExistence type="predicted"/>
<evidence type="ECO:0000256" key="1">
    <source>
        <dbReference type="SAM" id="MobiDB-lite"/>
    </source>
</evidence>
<feature type="region of interest" description="Disordered" evidence="1">
    <location>
        <begin position="273"/>
        <end position="295"/>
    </location>
</feature>
<dbReference type="AlphaFoldDB" id="A0A7J7IRB9"/>
<dbReference type="OrthoDB" id="6285785at2759"/>
<protein>
    <recommendedName>
        <fullName evidence="2">Reverse transcriptase domain-containing protein</fullName>
    </recommendedName>
</protein>
<dbReference type="Pfam" id="PF00078">
    <property type="entry name" value="RVT_1"/>
    <property type="match status" value="1"/>
</dbReference>
<dbReference type="EMBL" id="VXIV02003541">
    <property type="protein sequence ID" value="KAF6016440.1"/>
    <property type="molecule type" value="Genomic_DNA"/>
</dbReference>
<comment type="caution">
    <text evidence="3">The sequence shown here is derived from an EMBL/GenBank/DDBJ whole genome shotgun (WGS) entry which is preliminary data.</text>
</comment>